<reference evidence="1 2" key="1">
    <citation type="journal article" date="2019" name="Sci. Rep.">
        <title>Orb-weaving spider Araneus ventricosus genome elucidates the spidroin gene catalogue.</title>
        <authorList>
            <person name="Kono N."/>
            <person name="Nakamura H."/>
            <person name="Ohtoshi R."/>
            <person name="Moran D.A.P."/>
            <person name="Shinohara A."/>
            <person name="Yoshida Y."/>
            <person name="Fujiwara M."/>
            <person name="Mori M."/>
            <person name="Tomita M."/>
            <person name="Arakawa K."/>
        </authorList>
    </citation>
    <scope>NUCLEOTIDE SEQUENCE [LARGE SCALE GENOMIC DNA]</scope>
</reference>
<dbReference type="PANTHER" id="PTHR38681:SF1">
    <property type="entry name" value="RETROVIRUS-RELATED POL POLYPROTEIN FROM TRANSPOSON 412-LIKE PROTEIN"/>
    <property type="match status" value="1"/>
</dbReference>
<dbReference type="AlphaFoldDB" id="A0A4Y2MVG6"/>
<dbReference type="OrthoDB" id="6433583at2759"/>
<dbReference type="PANTHER" id="PTHR38681">
    <property type="entry name" value="RETROVIRUS-RELATED POL POLYPROTEIN FROM TRANSPOSON 412-LIKE PROTEIN-RELATED"/>
    <property type="match status" value="1"/>
</dbReference>
<comment type="caution">
    <text evidence="1">The sequence shown here is derived from an EMBL/GenBank/DDBJ whole genome shotgun (WGS) entry which is preliminary data.</text>
</comment>
<evidence type="ECO:0000313" key="2">
    <source>
        <dbReference type="Proteomes" id="UP000499080"/>
    </source>
</evidence>
<proteinExistence type="predicted"/>
<accession>A0A4Y2MVG6</accession>
<evidence type="ECO:0000313" key="1">
    <source>
        <dbReference type="EMBL" id="GBN30519.1"/>
    </source>
</evidence>
<keyword evidence="2" id="KW-1185">Reference proteome</keyword>
<name>A0A4Y2MVG6_ARAVE</name>
<dbReference type="EMBL" id="BGPR01007930">
    <property type="protein sequence ID" value="GBN30519.1"/>
    <property type="molecule type" value="Genomic_DNA"/>
</dbReference>
<protein>
    <submittedName>
        <fullName evidence="1">Uncharacterized protein</fullName>
    </submittedName>
</protein>
<organism evidence="1 2">
    <name type="scientific">Araneus ventricosus</name>
    <name type="common">Orbweaver spider</name>
    <name type="synonym">Epeira ventricosa</name>
    <dbReference type="NCBI Taxonomy" id="182803"/>
    <lineage>
        <taxon>Eukaryota</taxon>
        <taxon>Metazoa</taxon>
        <taxon>Ecdysozoa</taxon>
        <taxon>Arthropoda</taxon>
        <taxon>Chelicerata</taxon>
        <taxon>Arachnida</taxon>
        <taxon>Araneae</taxon>
        <taxon>Araneomorphae</taxon>
        <taxon>Entelegynae</taxon>
        <taxon>Araneoidea</taxon>
        <taxon>Araneidae</taxon>
        <taxon>Araneus</taxon>
    </lineage>
</organism>
<dbReference type="Proteomes" id="UP000499080">
    <property type="component" value="Unassembled WGS sequence"/>
</dbReference>
<gene>
    <name evidence="1" type="ORF">AVEN_211057_1</name>
</gene>
<sequence length="121" mass="14260">MIYGQPIRLPGEFFEEPKSILYIDTFAKELQSQMELLKPRDTRRHPSQKSFVHTDLHTCAHVFIRIDRVRKPLEPPYVAPFPVVKRHDKYFTVEIKGKDINISVDRLKPAYLLTEVDAPYH</sequence>